<dbReference type="EMBL" id="BMAV01013147">
    <property type="protein sequence ID" value="GFY60408.1"/>
    <property type="molecule type" value="Genomic_DNA"/>
</dbReference>
<dbReference type="OrthoDB" id="6438467at2759"/>
<dbReference type="AlphaFoldDB" id="A0A8X7CB87"/>
<keyword evidence="3" id="KW-1185">Reference proteome</keyword>
<gene>
    <name evidence="2" type="ORF">TNIN_122471</name>
    <name evidence="1" type="ORF">TNIN_469431</name>
</gene>
<dbReference type="EMBL" id="BMAV01000629">
    <property type="protein sequence ID" value="GFY38056.1"/>
    <property type="molecule type" value="Genomic_DNA"/>
</dbReference>
<evidence type="ECO:0000313" key="2">
    <source>
        <dbReference type="EMBL" id="GFY60408.1"/>
    </source>
</evidence>
<proteinExistence type="predicted"/>
<evidence type="ECO:0000313" key="3">
    <source>
        <dbReference type="Proteomes" id="UP000886998"/>
    </source>
</evidence>
<protein>
    <submittedName>
        <fullName evidence="2">Uncharacterized protein</fullName>
    </submittedName>
</protein>
<accession>A0A8X7CB87</accession>
<organism evidence="2 3">
    <name type="scientific">Trichonephila inaurata madagascariensis</name>
    <dbReference type="NCBI Taxonomy" id="2747483"/>
    <lineage>
        <taxon>Eukaryota</taxon>
        <taxon>Metazoa</taxon>
        <taxon>Ecdysozoa</taxon>
        <taxon>Arthropoda</taxon>
        <taxon>Chelicerata</taxon>
        <taxon>Arachnida</taxon>
        <taxon>Araneae</taxon>
        <taxon>Araneomorphae</taxon>
        <taxon>Entelegynae</taxon>
        <taxon>Araneoidea</taxon>
        <taxon>Nephilidae</taxon>
        <taxon>Trichonephila</taxon>
        <taxon>Trichonephila inaurata</taxon>
    </lineage>
</organism>
<sequence>MSLLATEENLLEAGSGRNSAAGRVMDPFGTNLSRIFMNIIRDGTRLLTISHGPRCSRVMKPNEKQLTRQDHPSTIMAAFHQGELVSARPNFIIFLRNPIMGRLVPYGFQRSLKLADK</sequence>
<reference evidence="2" key="1">
    <citation type="submission" date="2020-08" db="EMBL/GenBank/DDBJ databases">
        <title>Multicomponent nature underlies the extraordinary mechanical properties of spider dragline silk.</title>
        <authorList>
            <person name="Kono N."/>
            <person name="Nakamura H."/>
            <person name="Mori M."/>
            <person name="Yoshida Y."/>
            <person name="Ohtoshi R."/>
            <person name="Malay A.D."/>
            <person name="Moran D.A.P."/>
            <person name="Tomita M."/>
            <person name="Numata K."/>
            <person name="Arakawa K."/>
        </authorList>
    </citation>
    <scope>NUCLEOTIDE SEQUENCE</scope>
</reference>
<evidence type="ECO:0000313" key="1">
    <source>
        <dbReference type="EMBL" id="GFY38056.1"/>
    </source>
</evidence>
<name>A0A8X7CB87_9ARAC</name>
<comment type="caution">
    <text evidence="2">The sequence shown here is derived from an EMBL/GenBank/DDBJ whole genome shotgun (WGS) entry which is preliminary data.</text>
</comment>
<dbReference type="Proteomes" id="UP000886998">
    <property type="component" value="Unassembled WGS sequence"/>
</dbReference>